<sequence length="81" mass="9092">MSDPDIVYLVEDHTDPEPASHTKYFAKVYLSRSKAQASAEHWAQRGGHGEVRGEDHAPASYAYAADDADGSRLRELYRWSP</sequence>
<proteinExistence type="predicted"/>
<dbReference type="AlphaFoldDB" id="A0A543CWY1"/>
<name>A0A543CWY1_9PSEU</name>
<dbReference type="Proteomes" id="UP000315677">
    <property type="component" value="Unassembled WGS sequence"/>
</dbReference>
<dbReference type="EMBL" id="VFPA01000009">
    <property type="protein sequence ID" value="TQM01615.1"/>
    <property type="molecule type" value="Genomic_DNA"/>
</dbReference>
<comment type="caution">
    <text evidence="1">The sequence shown here is derived from an EMBL/GenBank/DDBJ whole genome shotgun (WGS) entry which is preliminary data.</text>
</comment>
<protein>
    <submittedName>
        <fullName evidence="1">Uncharacterized protein</fullName>
    </submittedName>
</protein>
<keyword evidence="2" id="KW-1185">Reference proteome</keyword>
<evidence type="ECO:0000313" key="2">
    <source>
        <dbReference type="Proteomes" id="UP000315677"/>
    </source>
</evidence>
<dbReference type="RefSeq" id="WP_142065216.1">
    <property type="nucleotide sequence ID" value="NZ_VFPA01000009.1"/>
</dbReference>
<gene>
    <name evidence="1" type="ORF">FB558_8508</name>
</gene>
<organism evidence="1 2">
    <name type="scientific">Pseudonocardia kunmingensis</name>
    <dbReference type="NCBI Taxonomy" id="630975"/>
    <lineage>
        <taxon>Bacteria</taxon>
        <taxon>Bacillati</taxon>
        <taxon>Actinomycetota</taxon>
        <taxon>Actinomycetes</taxon>
        <taxon>Pseudonocardiales</taxon>
        <taxon>Pseudonocardiaceae</taxon>
        <taxon>Pseudonocardia</taxon>
    </lineage>
</organism>
<dbReference type="OrthoDB" id="9958644at2"/>
<accession>A0A543CWY1</accession>
<evidence type="ECO:0000313" key="1">
    <source>
        <dbReference type="EMBL" id="TQM01615.1"/>
    </source>
</evidence>
<reference evidence="1 2" key="1">
    <citation type="submission" date="2019-06" db="EMBL/GenBank/DDBJ databases">
        <title>Sequencing the genomes of 1000 actinobacteria strains.</title>
        <authorList>
            <person name="Klenk H.-P."/>
        </authorList>
    </citation>
    <scope>NUCLEOTIDE SEQUENCE [LARGE SCALE GENOMIC DNA]</scope>
    <source>
        <strain evidence="1 2">DSM 45301</strain>
    </source>
</reference>